<keyword evidence="16" id="KW-1015">Disulfide bond</keyword>
<sequence>GGISALSASITCHLWSQHPQAFSGFYHSLHFLNLTGGQSLGLVNATIRQICNSSWKQVRFCPGVCFTWALGSLKAHPQSILCCAQLQRARRSTKVCAPGERWESILLLPGVSLLPAALRGCSPAWAHPAVLWVQPALILPPLQVQELFPTASRTQLRDACAASSYILTLLLQGYKFNITTWPSIHFVQQVANTDVGWTLGYMLNLTNLIPSEPPTAVAELPRNIWVAATLLLAIMLILIFCLLTATCCHRNSSGYEQL</sequence>
<evidence type="ECO:0000256" key="2">
    <source>
        <dbReference type="ARBA" id="ARBA00001946"/>
    </source>
</evidence>
<evidence type="ECO:0000256" key="17">
    <source>
        <dbReference type="ARBA" id="ARBA00023180"/>
    </source>
</evidence>
<evidence type="ECO:0000256" key="16">
    <source>
        <dbReference type="ARBA" id="ARBA00023157"/>
    </source>
</evidence>
<keyword evidence="15 20" id="KW-0472">Membrane</keyword>
<evidence type="ECO:0000256" key="20">
    <source>
        <dbReference type="SAM" id="Phobius"/>
    </source>
</evidence>
<dbReference type="Proteomes" id="UP000694413">
    <property type="component" value="Unassembled WGS sequence"/>
</dbReference>
<evidence type="ECO:0000256" key="19">
    <source>
        <dbReference type="ARBA" id="ARBA00049175"/>
    </source>
</evidence>
<evidence type="ECO:0000256" key="4">
    <source>
        <dbReference type="ARBA" id="ARBA00009283"/>
    </source>
</evidence>
<dbReference type="PANTHER" id="PTHR11782">
    <property type="entry name" value="ADENOSINE/GUANOSINE DIPHOSPHATASE"/>
    <property type="match status" value="1"/>
</dbReference>
<dbReference type="GO" id="GO:0017111">
    <property type="term" value="F:ribonucleoside triphosphate phosphatase activity"/>
    <property type="evidence" value="ECO:0007669"/>
    <property type="project" value="TreeGrafter"/>
</dbReference>
<comment type="similarity">
    <text evidence="4">Belongs to the GDA1/CD39 NTPase family.</text>
</comment>
<dbReference type="GO" id="GO:0046872">
    <property type="term" value="F:metal ion binding"/>
    <property type="evidence" value="ECO:0007669"/>
    <property type="project" value="UniProtKB-KW"/>
</dbReference>
<keyword evidence="11" id="KW-0106">Calcium</keyword>
<keyword evidence="12" id="KW-0067">ATP-binding</keyword>
<dbReference type="EC" id="3.6.1.5" evidence="5"/>
<proteinExistence type="inferred from homology"/>
<keyword evidence="14 20" id="KW-1133">Transmembrane helix</keyword>
<dbReference type="InterPro" id="IPR000407">
    <property type="entry name" value="GDA1_CD39_NTPase"/>
</dbReference>
<evidence type="ECO:0000256" key="5">
    <source>
        <dbReference type="ARBA" id="ARBA00012148"/>
    </source>
</evidence>
<comment type="catalytic activity">
    <reaction evidence="19">
        <text>a ribonucleoside 5'-triphosphate + 2 H2O = a ribonucleoside 5'-phosphate + 2 phosphate + 2 H(+)</text>
        <dbReference type="Rhea" id="RHEA:36795"/>
        <dbReference type="ChEBI" id="CHEBI:15377"/>
        <dbReference type="ChEBI" id="CHEBI:15378"/>
        <dbReference type="ChEBI" id="CHEBI:43474"/>
        <dbReference type="ChEBI" id="CHEBI:58043"/>
        <dbReference type="ChEBI" id="CHEBI:61557"/>
        <dbReference type="EC" id="3.6.1.5"/>
    </reaction>
</comment>
<reference evidence="21" key="2">
    <citation type="submission" date="2025-09" db="UniProtKB">
        <authorList>
            <consortium name="Ensembl"/>
        </authorList>
    </citation>
    <scope>IDENTIFICATION</scope>
</reference>
<evidence type="ECO:0000256" key="10">
    <source>
        <dbReference type="ARBA" id="ARBA00022801"/>
    </source>
</evidence>
<evidence type="ECO:0000256" key="11">
    <source>
        <dbReference type="ARBA" id="ARBA00022837"/>
    </source>
</evidence>
<evidence type="ECO:0000256" key="7">
    <source>
        <dbReference type="ARBA" id="ARBA00022692"/>
    </source>
</evidence>
<keyword evidence="10" id="KW-0378">Hydrolase</keyword>
<evidence type="ECO:0000313" key="22">
    <source>
        <dbReference type="Proteomes" id="UP000694413"/>
    </source>
</evidence>
<protein>
    <recommendedName>
        <fullName evidence="18">Ectonucleoside triphosphate diphosphohydrolase 8</fullName>
        <ecNumber evidence="5">3.6.1.5</ecNumber>
    </recommendedName>
</protein>
<dbReference type="Pfam" id="PF01150">
    <property type="entry name" value="GDA1_CD39"/>
    <property type="match status" value="1"/>
</dbReference>
<feature type="transmembrane region" description="Helical" evidence="20">
    <location>
        <begin position="224"/>
        <end position="245"/>
    </location>
</feature>
<dbReference type="Gene3D" id="3.30.420.40">
    <property type="match status" value="1"/>
</dbReference>
<keyword evidence="9" id="KW-0547">Nucleotide-binding</keyword>
<evidence type="ECO:0000256" key="13">
    <source>
        <dbReference type="ARBA" id="ARBA00022842"/>
    </source>
</evidence>
<keyword evidence="13" id="KW-0460">Magnesium</keyword>
<evidence type="ECO:0000256" key="6">
    <source>
        <dbReference type="ARBA" id="ARBA00022475"/>
    </source>
</evidence>
<comment type="cofactor">
    <cofactor evidence="1">
        <name>Ca(2+)</name>
        <dbReference type="ChEBI" id="CHEBI:29108"/>
    </cofactor>
</comment>
<dbReference type="GO" id="GO:0004050">
    <property type="term" value="F:apyrase activity"/>
    <property type="evidence" value="ECO:0007669"/>
    <property type="project" value="UniProtKB-EC"/>
</dbReference>
<dbReference type="GO" id="GO:0005524">
    <property type="term" value="F:ATP binding"/>
    <property type="evidence" value="ECO:0007669"/>
    <property type="project" value="UniProtKB-KW"/>
</dbReference>
<dbReference type="GO" id="GO:0004382">
    <property type="term" value="F:GDP phosphatase activity"/>
    <property type="evidence" value="ECO:0007669"/>
    <property type="project" value="TreeGrafter"/>
</dbReference>
<evidence type="ECO:0000256" key="15">
    <source>
        <dbReference type="ARBA" id="ARBA00023136"/>
    </source>
</evidence>
<reference evidence="21" key="1">
    <citation type="submission" date="2025-08" db="UniProtKB">
        <authorList>
            <consortium name="Ensembl"/>
        </authorList>
    </citation>
    <scope>IDENTIFICATION</scope>
</reference>
<keyword evidence="17" id="KW-0325">Glycoprotein</keyword>
<accession>A0A8D2MUR8</accession>
<dbReference type="Ensembl" id="ENSZALT00000017905.1">
    <property type="protein sequence ID" value="ENSZALP00000013103.1"/>
    <property type="gene ID" value="ENSZALG00000010935.1"/>
</dbReference>
<evidence type="ECO:0000256" key="8">
    <source>
        <dbReference type="ARBA" id="ARBA00022723"/>
    </source>
</evidence>
<organism evidence="21 22">
    <name type="scientific">Zonotrichia albicollis</name>
    <name type="common">White-throated sparrow</name>
    <name type="synonym">Fringilla albicollis</name>
    <dbReference type="NCBI Taxonomy" id="44394"/>
    <lineage>
        <taxon>Eukaryota</taxon>
        <taxon>Metazoa</taxon>
        <taxon>Chordata</taxon>
        <taxon>Craniata</taxon>
        <taxon>Vertebrata</taxon>
        <taxon>Euteleostomi</taxon>
        <taxon>Archelosauria</taxon>
        <taxon>Archosauria</taxon>
        <taxon>Dinosauria</taxon>
        <taxon>Saurischia</taxon>
        <taxon>Theropoda</taxon>
        <taxon>Coelurosauria</taxon>
        <taxon>Aves</taxon>
        <taxon>Neognathae</taxon>
        <taxon>Neoaves</taxon>
        <taxon>Telluraves</taxon>
        <taxon>Australaves</taxon>
        <taxon>Passeriformes</taxon>
        <taxon>Passerellidae</taxon>
        <taxon>Zonotrichia</taxon>
    </lineage>
</organism>
<dbReference type="GO" id="GO:0009134">
    <property type="term" value="P:nucleoside diphosphate catabolic process"/>
    <property type="evidence" value="ECO:0007669"/>
    <property type="project" value="TreeGrafter"/>
</dbReference>
<dbReference type="AlphaFoldDB" id="A0A8D2MUR8"/>
<evidence type="ECO:0000256" key="1">
    <source>
        <dbReference type="ARBA" id="ARBA00001913"/>
    </source>
</evidence>
<dbReference type="GO" id="GO:0045134">
    <property type="term" value="F:UDP phosphatase activity"/>
    <property type="evidence" value="ECO:0007669"/>
    <property type="project" value="TreeGrafter"/>
</dbReference>
<evidence type="ECO:0000256" key="3">
    <source>
        <dbReference type="ARBA" id="ARBA00004651"/>
    </source>
</evidence>
<name>A0A8D2MUR8_ZONAL</name>
<dbReference type="GO" id="GO:0005886">
    <property type="term" value="C:plasma membrane"/>
    <property type="evidence" value="ECO:0007669"/>
    <property type="project" value="UniProtKB-SubCell"/>
</dbReference>
<keyword evidence="22" id="KW-1185">Reference proteome</keyword>
<comment type="subcellular location">
    <subcellularLocation>
        <location evidence="3">Cell membrane</location>
        <topology evidence="3">Multi-pass membrane protein</topology>
    </subcellularLocation>
</comment>
<evidence type="ECO:0000256" key="18">
    <source>
        <dbReference type="ARBA" id="ARBA00039598"/>
    </source>
</evidence>
<comment type="cofactor">
    <cofactor evidence="2">
        <name>Mg(2+)</name>
        <dbReference type="ChEBI" id="CHEBI:18420"/>
    </cofactor>
</comment>
<keyword evidence="6" id="KW-1003">Cell membrane</keyword>
<dbReference type="PANTHER" id="PTHR11782:SF31">
    <property type="entry name" value="ECTONUCLEOSIDE TRIPHOSPHATE DIPHOSPHOHYDROLASE 8"/>
    <property type="match status" value="1"/>
</dbReference>
<evidence type="ECO:0000256" key="9">
    <source>
        <dbReference type="ARBA" id="ARBA00022741"/>
    </source>
</evidence>
<dbReference type="Gene3D" id="3.30.420.150">
    <property type="entry name" value="Exopolyphosphatase. Domain 2"/>
    <property type="match status" value="1"/>
</dbReference>
<keyword evidence="8" id="KW-0479">Metal-binding</keyword>
<evidence type="ECO:0000256" key="12">
    <source>
        <dbReference type="ARBA" id="ARBA00022840"/>
    </source>
</evidence>
<evidence type="ECO:0000313" key="21">
    <source>
        <dbReference type="Ensembl" id="ENSZALP00000013103.1"/>
    </source>
</evidence>
<keyword evidence="7 20" id="KW-0812">Transmembrane</keyword>
<evidence type="ECO:0000256" key="14">
    <source>
        <dbReference type="ARBA" id="ARBA00022989"/>
    </source>
</evidence>